<name>A0ABU7JXY5_9NOCA</name>
<organism evidence="2 3">
    <name type="scientific">Rhodococcus chondri</name>
    <dbReference type="NCBI Taxonomy" id="3065941"/>
    <lineage>
        <taxon>Bacteria</taxon>
        <taxon>Bacillati</taxon>
        <taxon>Actinomycetota</taxon>
        <taxon>Actinomycetes</taxon>
        <taxon>Mycobacteriales</taxon>
        <taxon>Nocardiaceae</taxon>
        <taxon>Rhodococcus</taxon>
    </lineage>
</organism>
<evidence type="ECO:0000313" key="2">
    <source>
        <dbReference type="EMBL" id="MEE2034879.1"/>
    </source>
</evidence>
<evidence type="ECO:0000256" key="1">
    <source>
        <dbReference type="SAM" id="MobiDB-lite"/>
    </source>
</evidence>
<keyword evidence="3" id="KW-1185">Reference proteome</keyword>
<dbReference type="Proteomes" id="UP001331936">
    <property type="component" value="Unassembled WGS sequence"/>
</dbReference>
<sequence length="97" mass="10519">MVDDKIVAEVARLPVRIVEISRHVTNPAPELTDPLDAAPNGGAHRVGMGVAFEAVQQELIIANPFGEPLHLRVRGSELHGRQRTSASGTNTCNKFNR</sequence>
<proteinExistence type="predicted"/>
<comment type="caution">
    <text evidence="2">The sequence shown here is derived from an EMBL/GenBank/DDBJ whole genome shotgun (WGS) entry which is preliminary data.</text>
</comment>
<protein>
    <submittedName>
        <fullName evidence="2">Uncharacterized protein</fullName>
    </submittedName>
</protein>
<accession>A0ABU7JXY5</accession>
<feature type="compositionally biased region" description="Polar residues" evidence="1">
    <location>
        <begin position="83"/>
        <end position="97"/>
    </location>
</feature>
<dbReference type="EMBL" id="JAUZMZ010000198">
    <property type="protein sequence ID" value="MEE2034879.1"/>
    <property type="molecule type" value="Genomic_DNA"/>
</dbReference>
<evidence type="ECO:0000313" key="3">
    <source>
        <dbReference type="Proteomes" id="UP001331936"/>
    </source>
</evidence>
<reference evidence="2 3" key="1">
    <citation type="submission" date="2023-08" db="EMBL/GenBank/DDBJ databases">
        <authorList>
            <person name="Girao M."/>
            <person name="Carvalho M.F."/>
        </authorList>
    </citation>
    <scope>NUCLEOTIDE SEQUENCE [LARGE SCALE GENOMIC DNA]</scope>
    <source>
        <strain evidence="2 3">CC-R104</strain>
    </source>
</reference>
<feature type="region of interest" description="Disordered" evidence="1">
    <location>
        <begin position="76"/>
        <end position="97"/>
    </location>
</feature>
<gene>
    <name evidence="2" type="ORF">Q8814_22670</name>
</gene>